<feature type="signal peptide" evidence="3">
    <location>
        <begin position="1"/>
        <end position="25"/>
    </location>
</feature>
<dbReference type="InterPro" id="IPR009003">
    <property type="entry name" value="Peptidase_S1_PA"/>
</dbReference>
<comment type="similarity">
    <text evidence="2">Belongs to the peptidase S1 family. CLIP subfamily.</text>
</comment>
<organism evidence="5">
    <name type="scientific">Aceria tosichella</name>
    <name type="common">wheat curl mite</name>
    <dbReference type="NCBI Taxonomy" id="561515"/>
    <lineage>
        <taxon>Eukaryota</taxon>
        <taxon>Metazoa</taxon>
        <taxon>Ecdysozoa</taxon>
        <taxon>Arthropoda</taxon>
        <taxon>Chelicerata</taxon>
        <taxon>Arachnida</taxon>
        <taxon>Acari</taxon>
        <taxon>Acariformes</taxon>
        <taxon>Trombidiformes</taxon>
        <taxon>Prostigmata</taxon>
        <taxon>Eupodina</taxon>
        <taxon>Eriophyoidea</taxon>
        <taxon>Eriophyidae</taxon>
        <taxon>Eriophyinae</taxon>
        <taxon>Aceriini</taxon>
        <taxon>Aceria</taxon>
    </lineage>
</organism>
<keyword evidence="3" id="KW-0732">Signal</keyword>
<dbReference type="PRINTS" id="PR00722">
    <property type="entry name" value="CHYMOTRYPSIN"/>
</dbReference>
<proteinExistence type="inferred from homology"/>
<dbReference type="InterPro" id="IPR043504">
    <property type="entry name" value="Peptidase_S1_PA_chymotrypsin"/>
</dbReference>
<dbReference type="PROSITE" id="PS00134">
    <property type="entry name" value="TRYPSIN_HIS"/>
    <property type="match status" value="1"/>
</dbReference>
<dbReference type="InterPro" id="IPR001254">
    <property type="entry name" value="Trypsin_dom"/>
</dbReference>
<dbReference type="EMBL" id="GGYP01003198">
    <property type="protein sequence ID" value="MDE47969.1"/>
    <property type="molecule type" value="Transcribed_RNA"/>
</dbReference>
<dbReference type="PANTHER" id="PTHR24256">
    <property type="entry name" value="TRYPTASE-RELATED"/>
    <property type="match status" value="1"/>
</dbReference>
<dbReference type="SMART" id="SM00020">
    <property type="entry name" value="Tryp_SPc"/>
    <property type="match status" value="1"/>
</dbReference>
<evidence type="ECO:0000256" key="1">
    <source>
        <dbReference type="ARBA" id="ARBA00023157"/>
    </source>
</evidence>
<dbReference type="GO" id="GO:0006508">
    <property type="term" value="P:proteolysis"/>
    <property type="evidence" value="ECO:0007669"/>
    <property type="project" value="UniProtKB-KW"/>
</dbReference>
<feature type="domain" description="Peptidase S1" evidence="4">
    <location>
        <begin position="202"/>
        <end position="433"/>
    </location>
</feature>
<evidence type="ECO:0000259" key="4">
    <source>
        <dbReference type="PROSITE" id="PS50240"/>
    </source>
</evidence>
<keyword evidence="5" id="KW-0378">Hydrolase</keyword>
<dbReference type="Pfam" id="PF00089">
    <property type="entry name" value="Trypsin"/>
    <property type="match status" value="1"/>
</dbReference>
<sequence>MIFKIRLIILHLTIVTCCLLLLCHGLPSYDDQAESGDYNDDDYHGKDIDIGDQAGAELTASPDENEMIYPNNAYKAGGFWPWEWDWGDIFKPPNNNNNNNGNGNAIIGGGGGGGGGQVSNPVKALRIDALDSKVCGLSKQLAWQSREKAYGCGGGRLGDGRRRRRHREAYEDMAWNETSDMSDDDYDDRDDNPYKINSTERIAGGRAAEWGEFPSHVQLLLSNPLTGMGIQCGGTLIHNNLVLTAAHCVYPNYPRMALRVGAMRQNDGVHVNAASSCWHGSYSDSQIMNDIGLIKLSRPVQYVANQVQPACLILGKSHAANSRCTVVGFGRYHNTDASSTYLRTIEVRKKCVTDWYRKGFATCYASDYAGGACQGDSGSGLYCFDRCNTADSRSFVVGAVSSGPDDKCNPAMTREFLAADVNKMAESIRQMARMLLYGERHGHHCRSYS</sequence>
<reference evidence="5" key="1">
    <citation type="submission" date="2018-10" db="EMBL/GenBank/DDBJ databases">
        <title>Transcriptome assembly of Aceria tosichella (Wheat curl mite) Type 2.</title>
        <authorList>
            <person name="Scully E.D."/>
            <person name="Geib S.M."/>
            <person name="Palmer N.A."/>
            <person name="Gupta A.K."/>
            <person name="Sarath G."/>
            <person name="Tatineni S."/>
        </authorList>
    </citation>
    <scope>NUCLEOTIDE SEQUENCE</scope>
    <source>
        <strain evidence="5">LincolnNE</strain>
    </source>
</reference>
<accession>A0A6G1SC69</accession>
<dbReference type="AlphaFoldDB" id="A0A6G1SC69"/>
<dbReference type="CDD" id="cd00190">
    <property type="entry name" value="Tryp_SPc"/>
    <property type="match status" value="1"/>
</dbReference>
<dbReference type="InterPro" id="IPR001314">
    <property type="entry name" value="Peptidase_S1A"/>
</dbReference>
<keyword evidence="5" id="KW-0472">Membrane</keyword>
<name>A0A6G1SC69_9ACAR</name>
<dbReference type="SUPFAM" id="SSF50494">
    <property type="entry name" value="Trypsin-like serine proteases"/>
    <property type="match status" value="1"/>
</dbReference>
<evidence type="ECO:0000256" key="2">
    <source>
        <dbReference type="ARBA" id="ARBA00024195"/>
    </source>
</evidence>
<gene>
    <name evidence="5" type="primary">Tmprss13</name>
    <name evidence="5" type="ORF">g.12025</name>
</gene>
<dbReference type="GO" id="GO:0004252">
    <property type="term" value="F:serine-type endopeptidase activity"/>
    <property type="evidence" value="ECO:0007669"/>
    <property type="project" value="InterPro"/>
</dbReference>
<feature type="chain" id="PRO_5026069096" evidence="3">
    <location>
        <begin position="26"/>
        <end position="449"/>
    </location>
</feature>
<dbReference type="InterPro" id="IPR018114">
    <property type="entry name" value="TRYPSIN_HIS"/>
</dbReference>
<evidence type="ECO:0000313" key="5">
    <source>
        <dbReference type="EMBL" id="MDE47969.1"/>
    </source>
</evidence>
<dbReference type="Gene3D" id="2.40.10.10">
    <property type="entry name" value="Trypsin-like serine proteases"/>
    <property type="match status" value="1"/>
</dbReference>
<keyword evidence="1" id="KW-1015">Disulfide bond</keyword>
<protein>
    <submittedName>
        <fullName evidence="5">Transmembrane protease serine 13</fullName>
    </submittedName>
</protein>
<dbReference type="PROSITE" id="PS50240">
    <property type="entry name" value="TRYPSIN_DOM"/>
    <property type="match status" value="1"/>
</dbReference>
<keyword evidence="5" id="KW-0812">Transmembrane</keyword>
<keyword evidence="5" id="KW-0645">Protease</keyword>
<evidence type="ECO:0000256" key="3">
    <source>
        <dbReference type="SAM" id="SignalP"/>
    </source>
</evidence>
<dbReference type="InterPro" id="IPR051487">
    <property type="entry name" value="Ser/Thr_Proteases_Immune/Dev"/>
</dbReference>